<comment type="caution">
    <text evidence="5">The sequence shown here is derived from an EMBL/GenBank/DDBJ whole genome shotgun (WGS) entry which is preliminary data.</text>
</comment>
<dbReference type="Pfam" id="PF01022">
    <property type="entry name" value="HTH_5"/>
    <property type="match status" value="1"/>
</dbReference>
<evidence type="ECO:0000313" key="6">
    <source>
        <dbReference type="Proteomes" id="UP000315369"/>
    </source>
</evidence>
<keyword evidence="6" id="KW-1185">Reference proteome</keyword>
<dbReference type="PANTHER" id="PTHR33154:SF18">
    <property type="entry name" value="ARSENICAL RESISTANCE OPERON REPRESSOR"/>
    <property type="match status" value="1"/>
</dbReference>
<evidence type="ECO:0000256" key="2">
    <source>
        <dbReference type="ARBA" id="ARBA00023125"/>
    </source>
</evidence>
<dbReference type="Gene3D" id="1.10.10.10">
    <property type="entry name" value="Winged helix-like DNA-binding domain superfamily/Winged helix DNA-binding domain"/>
    <property type="match status" value="1"/>
</dbReference>
<keyword evidence="1" id="KW-0805">Transcription regulation</keyword>
<keyword evidence="3" id="KW-0804">Transcription</keyword>
<dbReference type="EMBL" id="VIFM01000296">
    <property type="protein sequence ID" value="TQF09938.1"/>
    <property type="molecule type" value="Genomic_DNA"/>
</dbReference>
<dbReference type="PANTHER" id="PTHR33154">
    <property type="entry name" value="TRANSCRIPTIONAL REGULATOR, ARSR FAMILY"/>
    <property type="match status" value="1"/>
</dbReference>
<dbReference type="AlphaFoldDB" id="A0A540WLP9"/>
<evidence type="ECO:0000256" key="1">
    <source>
        <dbReference type="ARBA" id="ARBA00023015"/>
    </source>
</evidence>
<reference evidence="5 6" key="1">
    <citation type="submission" date="2019-06" db="EMBL/GenBank/DDBJ databases">
        <authorList>
            <person name="Livingstone P."/>
            <person name="Whitworth D."/>
        </authorList>
    </citation>
    <scope>NUCLEOTIDE SEQUENCE [LARGE SCALE GENOMIC DNA]</scope>
    <source>
        <strain evidence="5 6">AM401</strain>
    </source>
</reference>
<dbReference type="SUPFAM" id="SSF46785">
    <property type="entry name" value="Winged helix' DNA-binding domain"/>
    <property type="match status" value="1"/>
</dbReference>
<accession>A0A540WLP9</accession>
<evidence type="ECO:0000313" key="5">
    <source>
        <dbReference type="EMBL" id="TQF09938.1"/>
    </source>
</evidence>
<evidence type="ECO:0000256" key="3">
    <source>
        <dbReference type="ARBA" id="ARBA00023163"/>
    </source>
</evidence>
<evidence type="ECO:0000259" key="4">
    <source>
        <dbReference type="PROSITE" id="PS50987"/>
    </source>
</evidence>
<dbReference type="PRINTS" id="PR00778">
    <property type="entry name" value="HTHARSR"/>
</dbReference>
<proteinExistence type="predicted"/>
<dbReference type="InterPro" id="IPR036388">
    <property type="entry name" value="WH-like_DNA-bd_sf"/>
</dbReference>
<dbReference type="InterPro" id="IPR001845">
    <property type="entry name" value="HTH_ArsR_DNA-bd_dom"/>
</dbReference>
<name>A0A540WLP9_9BACT</name>
<organism evidence="5 6">
    <name type="scientific">Myxococcus llanfairpwllgwyngyllgogerychwyrndrobwllllantysiliogogogochensis</name>
    <dbReference type="NCBI Taxonomy" id="2590453"/>
    <lineage>
        <taxon>Bacteria</taxon>
        <taxon>Pseudomonadati</taxon>
        <taxon>Myxococcota</taxon>
        <taxon>Myxococcia</taxon>
        <taxon>Myxococcales</taxon>
        <taxon>Cystobacterineae</taxon>
        <taxon>Myxococcaceae</taxon>
        <taxon>Myxococcus</taxon>
    </lineage>
</organism>
<dbReference type="InterPro" id="IPR036390">
    <property type="entry name" value="WH_DNA-bd_sf"/>
</dbReference>
<dbReference type="OrthoDB" id="9800238at2"/>
<dbReference type="CDD" id="cd00090">
    <property type="entry name" value="HTH_ARSR"/>
    <property type="match status" value="1"/>
</dbReference>
<dbReference type="GO" id="GO:0003700">
    <property type="term" value="F:DNA-binding transcription factor activity"/>
    <property type="evidence" value="ECO:0007669"/>
    <property type="project" value="InterPro"/>
</dbReference>
<dbReference type="NCBIfam" id="NF033788">
    <property type="entry name" value="HTH_metalloreg"/>
    <property type="match status" value="1"/>
</dbReference>
<gene>
    <name evidence="5" type="ORF">FJV41_42095</name>
</gene>
<feature type="domain" description="HTH arsR-type" evidence="4">
    <location>
        <begin position="5"/>
        <end position="106"/>
    </location>
</feature>
<dbReference type="SMART" id="SM00418">
    <property type="entry name" value="HTH_ARSR"/>
    <property type="match status" value="1"/>
</dbReference>
<dbReference type="Proteomes" id="UP000315369">
    <property type="component" value="Unassembled WGS sequence"/>
</dbReference>
<keyword evidence="2" id="KW-0238">DNA-binding</keyword>
<dbReference type="InterPro" id="IPR011991">
    <property type="entry name" value="ArsR-like_HTH"/>
</dbReference>
<dbReference type="InterPro" id="IPR051081">
    <property type="entry name" value="HTH_MetalResp_TranReg"/>
</dbReference>
<sequence length="121" mass="13287">MPVTASTLEVRPLSRTLKALGDETRLRIIALLSHSELCVCHLERALDLPQSNTSRQLAVLKAAGLVESRREGSWVYYRLSPQLDALCDSQVKALVAAFASREAIRREVARLLKACGPDACT</sequence>
<dbReference type="PROSITE" id="PS50987">
    <property type="entry name" value="HTH_ARSR_2"/>
    <property type="match status" value="1"/>
</dbReference>
<dbReference type="GO" id="GO:0003677">
    <property type="term" value="F:DNA binding"/>
    <property type="evidence" value="ECO:0007669"/>
    <property type="project" value="UniProtKB-KW"/>
</dbReference>
<protein>
    <submittedName>
        <fullName evidence="5">Winged helix-turn-helix transcriptional regulator</fullName>
    </submittedName>
</protein>